<dbReference type="Proteomes" id="UP000286288">
    <property type="component" value="Unassembled WGS sequence"/>
</dbReference>
<feature type="domain" description="Helix-hairpin-helix DNA-binding motif class 1" evidence="2">
    <location>
        <begin position="159"/>
        <end position="178"/>
    </location>
</feature>
<dbReference type="InterPro" id="IPR003583">
    <property type="entry name" value="Hlx-hairpin-Hlx_DNA-bd_motif"/>
</dbReference>
<feature type="domain" description="Helix-hairpin-helix DNA-binding motif class 1" evidence="2">
    <location>
        <begin position="189"/>
        <end position="208"/>
    </location>
</feature>
<dbReference type="Gene3D" id="1.10.150.280">
    <property type="entry name" value="AF1531-like domain"/>
    <property type="match status" value="1"/>
</dbReference>
<dbReference type="PANTHER" id="PTHR21180:SF32">
    <property type="entry name" value="ENDONUCLEASE_EXONUCLEASE_PHOSPHATASE FAMILY DOMAIN-CONTAINING PROTEIN 1"/>
    <property type="match status" value="1"/>
</dbReference>
<dbReference type="SUPFAM" id="SSF142984">
    <property type="entry name" value="Nqo1 middle domain-like"/>
    <property type="match status" value="1"/>
</dbReference>
<dbReference type="GO" id="GO:0015628">
    <property type="term" value="P:protein secretion by the type II secretion system"/>
    <property type="evidence" value="ECO:0007669"/>
    <property type="project" value="TreeGrafter"/>
</dbReference>
<dbReference type="EMBL" id="QRMZ01000001">
    <property type="protein sequence ID" value="RHK08360.1"/>
    <property type="molecule type" value="Genomic_DNA"/>
</dbReference>
<dbReference type="PANTHER" id="PTHR21180">
    <property type="entry name" value="ENDONUCLEASE/EXONUCLEASE/PHOSPHATASE FAMILY DOMAIN-CONTAINING PROTEIN 1"/>
    <property type="match status" value="1"/>
</dbReference>
<dbReference type="SMART" id="SM00278">
    <property type="entry name" value="HhH1"/>
    <property type="match status" value="2"/>
</dbReference>
<dbReference type="AlphaFoldDB" id="A0A415EYH4"/>
<dbReference type="Pfam" id="PF12836">
    <property type="entry name" value="HHH_3"/>
    <property type="match status" value="1"/>
</dbReference>
<dbReference type="InterPro" id="IPR004509">
    <property type="entry name" value="Competence_ComEA_HhH"/>
</dbReference>
<dbReference type="GO" id="GO:0015627">
    <property type="term" value="C:type II protein secretion system complex"/>
    <property type="evidence" value="ECO:0007669"/>
    <property type="project" value="TreeGrafter"/>
</dbReference>
<dbReference type="InterPro" id="IPR019554">
    <property type="entry name" value="Soluble_ligand-bd"/>
</dbReference>
<organism evidence="3 4">
    <name type="scientific">Enterococcus casseliflavus</name>
    <name type="common">Enterococcus flavescens</name>
    <dbReference type="NCBI Taxonomy" id="37734"/>
    <lineage>
        <taxon>Bacteria</taxon>
        <taxon>Bacillati</taxon>
        <taxon>Bacillota</taxon>
        <taxon>Bacilli</taxon>
        <taxon>Lactobacillales</taxon>
        <taxon>Enterococcaceae</taxon>
        <taxon>Enterococcus</taxon>
    </lineage>
</organism>
<evidence type="ECO:0000313" key="4">
    <source>
        <dbReference type="Proteomes" id="UP000286288"/>
    </source>
</evidence>
<keyword evidence="1" id="KW-0472">Membrane</keyword>
<dbReference type="GO" id="GO:0006281">
    <property type="term" value="P:DNA repair"/>
    <property type="evidence" value="ECO:0007669"/>
    <property type="project" value="InterPro"/>
</dbReference>
<dbReference type="SUPFAM" id="SSF47781">
    <property type="entry name" value="RuvA domain 2-like"/>
    <property type="match status" value="1"/>
</dbReference>
<proteinExistence type="predicted"/>
<feature type="transmembrane region" description="Helical" evidence="1">
    <location>
        <begin position="12"/>
        <end position="31"/>
    </location>
</feature>
<evidence type="ECO:0000256" key="1">
    <source>
        <dbReference type="SAM" id="Phobius"/>
    </source>
</evidence>
<keyword evidence="1" id="KW-1133">Transmembrane helix</keyword>
<keyword evidence="1" id="KW-0812">Transmembrane</keyword>
<comment type="caution">
    <text evidence="3">The sequence shown here is derived from an EMBL/GenBank/DDBJ whole genome shotgun (WGS) entry which is preliminary data.</text>
</comment>
<dbReference type="Pfam" id="PF10531">
    <property type="entry name" value="SLBB"/>
    <property type="match status" value="1"/>
</dbReference>
<dbReference type="NCBIfam" id="TIGR00426">
    <property type="entry name" value="competence protein ComEA helix-hairpin-helix repeat region"/>
    <property type="match status" value="1"/>
</dbReference>
<evidence type="ECO:0000313" key="3">
    <source>
        <dbReference type="EMBL" id="RHK08360.1"/>
    </source>
</evidence>
<gene>
    <name evidence="3" type="ORF">DW084_01515</name>
</gene>
<dbReference type="GO" id="GO:0003677">
    <property type="term" value="F:DNA binding"/>
    <property type="evidence" value="ECO:0007669"/>
    <property type="project" value="InterPro"/>
</dbReference>
<accession>A0A415EYH4</accession>
<sequence length="213" mass="23665">MDQWKLLKDYWRFAVGGAVMMVLLIIWFVPFSQNKETNWQSMADAAGQSSEMGEGGTLQEDGLHGEEYEIVIDVKGEVHQPGIYRLKSGARMYELIEQAGGLTEEALETAINLAQVLQDQQMVIVPHKEDQAFMEMNASGVGGSQTAVTQINLNQANAQQLQELPGVGAKKAEAIIAYREEYGFFKQIDDLKKITGIGEKTFESLKEMITVTD</sequence>
<dbReference type="InterPro" id="IPR010994">
    <property type="entry name" value="RuvA_2-like"/>
</dbReference>
<name>A0A415EYH4_ENTCA</name>
<reference evidence="3 4" key="1">
    <citation type="submission" date="2018-08" db="EMBL/GenBank/DDBJ databases">
        <title>A genome reference for cultivated species of the human gut microbiota.</title>
        <authorList>
            <person name="Zou Y."/>
            <person name="Xue W."/>
            <person name="Luo G."/>
        </authorList>
    </citation>
    <scope>NUCLEOTIDE SEQUENCE [LARGE SCALE GENOMIC DNA]</scope>
    <source>
        <strain evidence="3 4">AF48-16</strain>
    </source>
</reference>
<dbReference type="InterPro" id="IPR051675">
    <property type="entry name" value="Endo/Exo/Phosphatase_dom_1"/>
</dbReference>
<protein>
    <submittedName>
        <fullName evidence="3">Competence protein ComEA</fullName>
    </submittedName>
</protein>
<evidence type="ECO:0000259" key="2">
    <source>
        <dbReference type="SMART" id="SM00278"/>
    </source>
</evidence>